<feature type="compositionally biased region" description="Basic residues" evidence="3">
    <location>
        <begin position="168"/>
        <end position="177"/>
    </location>
</feature>
<dbReference type="InterPro" id="IPR052126">
    <property type="entry name" value="Spindle_Org/Thrombomodulin"/>
</dbReference>
<dbReference type="EMBL" id="OB665134">
    <property type="protein sequence ID" value="CAD7232782.1"/>
    <property type="molecule type" value="Genomic_DNA"/>
</dbReference>
<proteinExistence type="inferred from homology"/>
<feature type="compositionally biased region" description="Polar residues" evidence="3">
    <location>
        <begin position="1"/>
        <end position="14"/>
    </location>
</feature>
<dbReference type="CDD" id="cd00201">
    <property type="entry name" value="WW"/>
    <property type="match status" value="1"/>
</dbReference>
<dbReference type="Gene3D" id="3.40.50.300">
    <property type="entry name" value="P-loop containing nucleotide triphosphate hydrolases"/>
    <property type="match status" value="1"/>
</dbReference>
<feature type="compositionally biased region" description="Basic residues" evidence="3">
    <location>
        <begin position="95"/>
        <end position="107"/>
    </location>
</feature>
<protein>
    <submittedName>
        <fullName evidence="4">Uncharacterized protein</fullName>
    </submittedName>
</protein>
<feature type="region of interest" description="Disordered" evidence="3">
    <location>
        <begin position="335"/>
        <end position="355"/>
    </location>
</feature>
<evidence type="ECO:0000256" key="3">
    <source>
        <dbReference type="SAM" id="MobiDB-lite"/>
    </source>
</evidence>
<name>A0A7R8WJ99_9CRUS</name>
<feature type="region of interest" description="Disordered" evidence="3">
    <location>
        <begin position="545"/>
        <end position="668"/>
    </location>
</feature>
<dbReference type="SUPFAM" id="SSF52540">
    <property type="entry name" value="P-loop containing nucleoside triphosphate hydrolases"/>
    <property type="match status" value="1"/>
</dbReference>
<dbReference type="Pfam" id="PF10517">
    <property type="entry name" value="DM13"/>
    <property type="match status" value="2"/>
</dbReference>
<dbReference type="InterPro" id="IPR027417">
    <property type="entry name" value="P-loop_NTPase"/>
</dbReference>
<reference evidence="4" key="1">
    <citation type="submission" date="2020-11" db="EMBL/GenBank/DDBJ databases">
        <authorList>
            <person name="Tran Van P."/>
        </authorList>
    </citation>
    <scope>NUCLEOTIDE SEQUENCE</scope>
</reference>
<comment type="similarity">
    <text evidence="2">In the N-terminal section; belongs to the PINc/VapC protein family.</text>
</comment>
<dbReference type="PROSITE" id="PS50020">
    <property type="entry name" value="WW_DOMAIN_2"/>
    <property type="match status" value="1"/>
</dbReference>
<dbReference type="InterPro" id="IPR001202">
    <property type="entry name" value="WW_dom"/>
</dbReference>
<organism evidence="4">
    <name type="scientific">Cyprideis torosa</name>
    <dbReference type="NCBI Taxonomy" id="163714"/>
    <lineage>
        <taxon>Eukaryota</taxon>
        <taxon>Metazoa</taxon>
        <taxon>Ecdysozoa</taxon>
        <taxon>Arthropoda</taxon>
        <taxon>Crustacea</taxon>
        <taxon>Oligostraca</taxon>
        <taxon>Ostracoda</taxon>
        <taxon>Podocopa</taxon>
        <taxon>Podocopida</taxon>
        <taxon>Cytherocopina</taxon>
        <taxon>Cytheroidea</taxon>
        <taxon>Cytherideidae</taxon>
        <taxon>Cyprideis</taxon>
    </lineage>
</organism>
<keyword evidence="1" id="KW-0677">Repeat</keyword>
<feature type="compositionally biased region" description="Low complexity" evidence="3">
    <location>
        <begin position="153"/>
        <end position="167"/>
    </location>
</feature>
<evidence type="ECO:0000256" key="1">
    <source>
        <dbReference type="ARBA" id="ARBA00022737"/>
    </source>
</evidence>
<dbReference type="SMART" id="SM00686">
    <property type="entry name" value="DM13"/>
    <property type="match status" value="2"/>
</dbReference>
<dbReference type="InterPro" id="IPR002716">
    <property type="entry name" value="PIN_dom"/>
</dbReference>
<dbReference type="OrthoDB" id="2448405at2759"/>
<feature type="region of interest" description="Disordered" evidence="3">
    <location>
        <begin position="1"/>
        <end position="26"/>
    </location>
</feature>
<feature type="compositionally biased region" description="Low complexity" evidence="3">
    <location>
        <begin position="617"/>
        <end position="639"/>
    </location>
</feature>
<feature type="compositionally biased region" description="Low complexity" evidence="3">
    <location>
        <begin position="335"/>
        <end position="351"/>
    </location>
</feature>
<dbReference type="Pfam" id="PF08423">
    <property type="entry name" value="Rad51"/>
    <property type="match status" value="1"/>
</dbReference>
<gene>
    <name evidence="4" type="ORF">CTOB1V02_LOCUS10609</name>
</gene>
<dbReference type="PANTHER" id="PTHR24036">
    <property type="entry name" value="SKELETOR-RELATED"/>
    <property type="match status" value="1"/>
</dbReference>
<dbReference type="PANTHER" id="PTHR24036:SF16">
    <property type="entry name" value="KNICKKOPF"/>
    <property type="match status" value="1"/>
</dbReference>
<feature type="region of interest" description="Disordered" evidence="3">
    <location>
        <begin position="297"/>
        <end position="318"/>
    </location>
</feature>
<dbReference type="Gene3D" id="3.40.50.1010">
    <property type="entry name" value="5'-nuclease"/>
    <property type="match status" value="1"/>
</dbReference>
<accession>A0A7R8WJ99</accession>
<feature type="compositionally biased region" description="Low complexity" evidence="3">
    <location>
        <begin position="202"/>
        <end position="225"/>
    </location>
</feature>
<dbReference type="SMART" id="SM00670">
    <property type="entry name" value="PINc"/>
    <property type="match status" value="1"/>
</dbReference>
<feature type="region of interest" description="Disordered" evidence="3">
    <location>
        <begin position="80"/>
        <end position="235"/>
    </location>
</feature>
<dbReference type="Pfam" id="PF13638">
    <property type="entry name" value="PIN_4"/>
    <property type="match status" value="1"/>
</dbReference>
<feature type="compositionally biased region" description="Basic and acidic residues" evidence="3">
    <location>
        <begin position="108"/>
        <end position="119"/>
    </location>
</feature>
<dbReference type="Pfam" id="PF00397">
    <property type="entry name" value="WW"/>
    <property type="match status" value="1"/>
</dbReference>
<dbReference type="InterPro" id="IPR019545">
    <property type="entry name" value="DM13_domain"/>
</dbReference>
<dbReference type="Gene3D" id="2.20.70.10">
    <property type="match status" value="1"/>
</dbReference>
<dbReference type="SUPFAM" id="SSF51045">
    <property type="entry name" value="WW domain"/>
    <property type="match status" value="1"/>
</dbReference>
<dbReference type="SUPFAM" id="SSF88723">
    <property type="entry name" value="PIN domain-like"/>
    <property type="match status" value="1"/>
</dbReference>
<dbReference type="InterPro" id="IPR036020">
    <property type="entry name" value="WW_dom_sf"/>
</dbReference>
<evidence type="ECO:0000313" key="4">
    <source>
        <dbReference type="EMBL" id="CAD7232782.1"/>
    </source>
</evidence>
<evidence type="ECO:0000256" key="2">
    <source>
        <dbReference type="ARBA" id="ARBA00046345"/>
    </source>
</evidence>
<sequence>MNTRSSKTSQNNKTPNDKKGPSTLLPEGWEVCQSSQRSRTYYYHPESGTSVWSWEEMLAKNRELTQSEKSLLKSMHMKNLSGSSLKDGISLTPNRKTRGCLLARRRRVVSEKDESNAKEKAKKPSSAPEDGGSEGEKKGKVTPRRLRSKKQETPTSATSSLSSLRPSSKPRPRHRRVVNQNNSTTPIAAYRLPSFSRRRADSGSSSNTSLNSSSGFTSGGESSASKTCNPVSPSPVACRPQLKMGPLSVSVCNQAPGSSPFHFQAPAPVSPSLASALSGQALTNRDVIAPSQLGSLVRDHEDGHGSGSEAMDWEASSSSSCSSGDKKLLFLSNQTSTSTTSSYQPSQTSFTMQLRSQDVKSSCDLEPEDPLMSPRLPRQPLVLVLDTNVLLSSSEQLSSTGPDFVERLLDVVIKGHGLPTVYVPFRVMQELDSCKSMGSDGFDARKSIKMFRQYLDNPRFVGQTLPEEQEVIAASGVDASKLLSDDLILLTCLDLERRRGIRSILVTNDVSLGNKAIVHGVKTANLKYMETLLTKAARLCSSSAKENLGGSGSSLPPLYSRKWTPPPHPSPSNNSPTPMTPPCNGFMHLALHSPAPSQPPSPALSNHSSTLGGAGSVGSAPGAFPSGPVSHDSGRLSDGSLGGCGIPCDEEPMGSFEDASTPPRPGMKSLDTILAETGCVTCKIIPPTIPDGRIMFRIIREFLTVPLSKMVEEEFIRVFEEPLWRRIVCRKPPWSLEDILLLLDKHWIAVFSEAWPQRSLQTKVKTLSKILRDSKYDAMTPKVSRLFLESLEEVLTPIRTFNQYGGILAFLHHGLKRLLVFQAEMELTVNVTAVDSDLESNSSNHSLSSLGSKKRRIAMSKQICESGLELLNRLLPRESFEQLLGNESDLRQLQVSRTSAEIVEIMGGPGSGKSLLVNRFLIEAALSRRFGGREKEAILLDCDQRFCPDVFAEMCGRRIKRRGGEGTELEAALESATKRIVLRTIPTSQKLMSTLEKLCTFLQDFRQVSLLIIDSISAFYWSDRHRFASFSDTERWYAAMKRHLQTICRDCGVSVVLVKQSLFRTKEDGGAAYDFLGCSTAWVDLRLELHSTLEVTDGGGGGSFLVASRPAEGSTGLFSGPVKGQDSTDEDETYRGKLIGTLNSYHHQVSGEVYAVNPYTIRITDFTYDGNGLDTFFWAGGGHRPGPQGFIVPNEYGRTNVLDKYLNVDISLTLPDRRKITDIRWLSVYDLTAQETFGDVFISEGFDPPMPQELQPLSRKSNGVESGPVIVLDAKTLKLANFSYDGKAKEGFFWVGIGPRPSSKGIKVPDQNGYVAPLRRYRDETVVLEMPGKLTVFDIDWFSIYDTEKTDLSGDMGSVVIPDELNVPPSLVEVATLSSSLPNCEQLHRDLQVHWEVFGPIITIQLIGQVADPGDKPFPTTEDGVVIWAIGKLDPKKRPSFHFLYPQQTIRINFARDPVKNCQDFTRTRTRKIIPWDMTLLGGPQEETFNVTLGPPGLQRGYQSWTGRSPAPSVFYVNGFLAPQLYLQRGRVYTFKVSNAHDSK</sequence>
<dbReference type="InterPro" id="IPR013632">
    <property type="entry name" value="Rad51_C"/>
</dbReference>
<dbReference type="PROSITE" id="PS51549">
    <property type="entry name" value="DM13"/>
    <property type="match status" value="2"/>
</dbReference>
<dbReference type="InterPro" id="IPR029060">
    <property type="entry name" value="PIN-like_dom_sf"/>
</dbReference>